<feature type="region of interest" description="Disordered" evidence="1">
    <location>
        <begin position="1"/>
        <end position="41"/>
    </location>
</feature>
<gene>
    <name evidence="2" type="ORF">ILYODFUR_033085</name>
</gene>
<accession>A0ABV0UX89</accession>
<comment type="caution">
    <text evidence="2">The sequence shown here is derived from an EMBL/GenBank/DDBJ whole genome shotgun (WGS) entry which is preliminary data.</text>
</comment>
<protein>
    <submittedName>
        <fullName evidence="2">Uncharacterized protein</fullName>
    </submittedName>
</protein>
<feature type="compositionally biased region" description="Basic and acidic residues" evidence="1">
    <location>
        <begin position="16"/>
        <end position="41"/>
    </location>
</feature>
<organism evidence="2 3">
    <name type="scientific">Ilyodon furcidens</name>
    <name type="common">goldbreast splitfin</name>
    <dbReference type="NCBI Taxonomy" id="33524"/>
    <lineage>
        <taxon>Eukaryota</taxon>
        <taxon>Metazoa</taxon>
        <taxon>Chordata</taxon>
        <taxon>Craniata</taxon>
        <taxon>Vertebrata</taxon>
        <taxon>Euteleostomi</taxon>
        <taxon>Actinopterygii</taxon>
        <taxon>Neopterygii</taxon>
        <taxon>Teleostei</taxon>
        <taxon>Neoteleostei</taxon>
        <taxon>Acanthomorphata</taxon>
        <taxon>Ovalentaria</taxon>
        <taxon>Atherinomorphae</taxon>
        <taxon>Cyprinodontiformes</taxon>
        <taxon>Goodeidae</taxon>
        <taxon>Ilyodon</taxon>
    </lineage>
</organism>
<dbReference type="Proteomes" id="UP001482620">
    <property type="component" value="Unassembled WGS sequence"/>
</dbReference>
<evidence type="ECO:0000313" key="2">
    <source>
        <dbReference type="EMBL" id="MEQ2249795.1"/>
    </source>
</evidence>
<keyword evidence="3" id="KW-1185">Reference proteome</keyword>
<evidence type="ECO:0000313" key="3">
    <source>
        <dbReference type="Proteomes" id="UP001482620"/>
    </source>
</evidence>
<evidence type="ECO:0000256" key="1">
    <source>
        <dbReference type="SAM" id="MobiDB-lite"/>
    </source>
</evidence>
<sequence length="140" mass="15500">MVLTPTHHCTGGLEKGQGEDGKAGDREAGERARERGGERKGRDLKSMNLCMISAGSIKKEKHCKRDVQLSILQCKGRNPFWLLRGGLFPPGHIFFQLRSLTLETYLPNTIRIFTVFPSSPLSLSLSLCAGCNLCVEARKK</sequence>
<name>A0ABV0UX89_9TELE</name>
<dbReference type="EMBL" id="JAHRIQ010086639">
    <property type="protein sequence ID" value="MEQ2249795.1"/>
    <property type="molecule type" value="Genomic_DNA"/>
</dbReference>
<proteinExistence type="predicted"/>
<reference evidence="2 3" key="1">
    <citation type="submission" date="2021-06" db="EMBL/GenBank/DDBJ databases">
        <authorList>
            <person name="Palmer J.M."/>
        </authorList>
    </citation>
    <scope>NUCLEOTIDE SEQUENCE [LARGE SCALE GENOMIC DNA]</scope>
    <source>
        <strain evidence="3">if_2019</strain>
        <tissue evidence="2">Muscle</tissue>
    </source>
</reference>